<dbReference type="EMBL" id="FMAR01000003">
    <property type="protein sequence ID" value="SCC07634.1"/>
    <property type="molecule type" value="Genomic_DNA"/>
</dbReference>
<evidence type="ECO:0000259" key="1">
    <source>
        <dbReference type="Pfam" id="PF06283"/>
    </source>
</evidence>
<proteinExistence type="predicted"/>
<keyword evidence="3" id="KW-1185">Reference proteome</keyword>
<accession>A0A1C4BLM3</accession>
<feature type="domain" description="ThuA-like" evidence="1">
    <location>
        <begin position="55"/>
        <end position="272"/>
    </location>
</feature>
<dbReference type="PANTHER" id="PTHR40469:SF2">
    <property type="entry name" value="GALACTOSE-BINDING DOMAIN-LIKE SUPERFAMILY PROTEIN"/>
    <property type="match status" value="1"/>
</dbReference>
<dbReference type="Proteomes" id="UP000242818">
    <property type="component" value="Unassembled WGS sequence"/>
</dbReference>
<name>A0A1C4BLM3_9BACT</name>
<dbReference type="SUPFAM" id="SSF52317">
    <property type="entry name" value="Class I glutamine amidotransferase-like"/>
    <property type="match status" value="1"/>
</dbReference>
<dbReference type="Pfam" id="PF06283">
    <property type="entry name" value="ThuA"/>
    <property type="match status" value="1"/>
</dbReference>
<dbReference type="AlphaFoldDB" id="A0A1C4BLM3"/>
<protein>
    <recommendedName>
        <fullName evidence="1">ThuA-like domain-containing protein</fullName>
    </recommendedName>
</protein>
<gene>
    <name evidence="2" type="ORF">GA0116948_103153</name>
</gene>
<organism evidence="2 3">
    <name type="scientific">Chitinophaga costaii</name>
    <dbReference type="NCBI Taxonomy" id="1335309"/>
    <lineage>
        <taxon>Bacteria</taxon>
        <taxon>Pseudomonadati</taxon>
        <taxon>Bacteroidota</taxon>
        <taxon>Chitinophagia</taxon>
        <taxon>Chitinophagales</taxon>
        <taxon>Chitinophagaceae</taxon>
        <taxon>Chitinophaga</taxon>
    </lineage>
</organism>
<dbReference type="STRING" id="1335309.GA0116948_103153"/>
<sequence>MNYFTNKPAMPAPVAWQYLPSFFMFRATLILLVSLSLVLSVHGQQQPRFHAIAIYENGGHHVEYSKAARVWLDKLAADSNFSIDYIQHIEDVDSAFLHKYQLFIQLDYVPYAWTEKAQAAFKHYIEEGQGGWIGFHHASLLGDFDGYKMWPWFHDFIGGVVFKDYIATFASATVHVENKKHPVMKNVPDSFVIQKDEWYTYDQSPRPRVKVLANVDENSYQPATTIKMGDHPVIWSNPTVKARNVYIFMGHDPALFQNTAYTTLFRNAIFWAAKNKKL</sequence>
<dbReference type="Gene3D" id="3.40.50.880">
    <property type="match status" value="1"/>
</dbReference>
<evidence type="ECO:0000313" key="3">
    <source>
        <dbReference type="Proteomes" id="UP000242818"/>
    </source>
</evidence>
<dbReference type="InterPro" id="IPR029010">
    <property type="entry name" value="ThuA-like"/>
</dbReference>
<dbReference type="RefSeq" id="WP_240619134.1">
    <property type="nucleotide sequence ID" value="NZ_FMAR01000003.1"/>
</dbReference>
<evidence type="ECO:0000313" key="2">
    <source>
        <dbReference type="EMBL" id="SCC07634.1"/>
    </source>
</evidence>
<dbReference type="PANTHER" id="PTHR40469">
    <property type="entry name" value="SECRETED GLYCOSYL HYDROLASE"/>
    <property type="match status" value="1"/>
</dbReference>
<reference evidence="2 3" key="1">
    <citation type="submission" date="2016-08" db="EMBL/GenBank/DDBJ databases">
        <authorList>
            <person name="Seilhamer J.J."/>
        </authorList>
    </citation>
    <scope>NUCLEOTIDE SEQUENCE [LARGE SCALE GENOMIC DNA]</scope>
    <source>
        <strain evidence="2 3">A37T2</strain>
    </source>
</reference>
<dbReference type="InterPro" id="IPR029062">
    <property type="entry name" value="Class_I_gatase-like"/>
</dbReference>